<keyword evidence="3 7" id="KW-0489">Methyltransferase</keyword>
<name>A0A7X2IQN6_9BURK</name>
<gene>
    <name evidence="7" type="ORF">GJ700_20110</name>
</gene>
<evidence type="ECO:0000256" key="2">
    <source>
        <dbReference type="ARBA" id="ARBA00012534"/>
    </source>
</evidence>
<proteinExistence type="predicted"/>
<dbReference type="PROSITE" id="PS50123">
    <property type="entry name" value="CHER"/>
    <property type="match status" value="1"/>
</dbReference>
<dbReference type="InterPro" id="IPR050903">
    <property type="entry name" value="Bact_Chemotaxis_MeTrfase"/>
</dbReference>
<dbReference type="PANTHER" id="PTHR24422:SF10">
    <property type="entry name" value="CHEMOTAXIS PROTEIN METHYLTRANSFERASE 2"/>
    <property type="match status" value="1"/>
</dbReference>
<dbReference type="GO" id="GO:0008983">
    <property type="term" value="F:protein-glutamate O-methyltransferase activity"/>
    <property type="evidence" value="ECO:0007669"/>
    <property type="project" value="UniProtKB-EC"/>
</dbReference>
<dbReference type="Pfam" id="PF01739">
    <property type="entry name" value="CheR"/>
    <property type="match status" value="1"/>
</dbReference>
<protein>
    <recommendedName>
        <fullName evidence="2">protein-glutamate O-methyltransferase</fullName>
        <ecNumber evidence="2">2.1.1.80</ecNumber>
    </recommendedName>
</protein>
<reference evidence="7 8" key="1">
    <citation type="submission" date="2019-11" db="EMBL/GenBank/DDBJ databases">
        <title>Novel species isolated from a subtropical stream in China.</title>
        <authorList>
            <person name="Lu H."/>
        </authorList>
    </citation>
    <scope>NUCLEOTIDE SEQUENCE [LARGE SCALE GENOMIC DNA]</scope>
    <source>
        <strain evidence="7 8">FT92W</strain>
    </source>
</reference>
<keyword evidence="4 7" id="KW-0808">Transferase</keyword>
<dbReference type="EMBL" id="WKJJ01000012">
    <property type="protein sequence ID" value="MRV74017.1"/>
    <property type="molecule type" value="Genomic_DNA"/>
</dbReference>
<evidence type="ECO:0000313" key="8">
    <source>
        <dbReference type="Proteomes" id="UP000446768"/>
    </source>
</evidence>
<dbReference type="InterPro" id="IPR000780">
    <property type="entry name" value="CheR_MeTrfase"/>
</dbReference>
<dbReference type="SUPFAM" id="SSF47757">
    <property type="entry name" value="Chemotaxis receptor methyltransferase CheR, N-terminal domain"/>
    <property type="match status" value="1"/>
</dbReference>
<evidence type="ECO:0000256" key="3">
    <source>
        <dbReference type="ARBA" id="ARBA00022603"/>
    </source>
</evidence>
<dbReference type="Gene3D" id="3.40.50.150">
    <property type="entry name" value="Vaccinia Virus protein VP39"/>
    <property type="match status" value="1"/>
</dbReference>
<dbReference type="InterPro" id="IPR022642">
    <property type="entry name" value="CheR_C"/>
</dbReference>
<evidence type="ECO:0000256" key="4">
    <source>
        <dbReference type="ARBA" id="ARBA00022679"/>
    </source>
</evidence>
<dbReference type="InterPro" id="IPR022641">
    <property type="entry name" value="CheR_N"/>
</dbReference>
<comment type="catalytic activity">
    <reaction evidence="1">
        <text>L-glutamyl-[protein] + S-adenosyl-L-methionine = [protein]-L-glutamate 5-O-methyl ester + S-adenosyl-L-homocysteine</text>
        <dbReference type="Rhea" id="RHEA:24452"/>
        <dbReference type="Rhea" id="RHEA-COMP:10208"/>
        <dbReference type="Rhea" id="RHEA-COMP:10311"/>
        <dbReference type="ChEBI" id="CHEBI:29973"/>
        <dbReference type="ChEBI" id="CHEBI:57856"/>
        <dbReference type="ChEBI" id="CHEBI:59789"/>
        <dbReference type="ChEBI" id="CHEBI:82795"/>
        <dbReference type="EC" id="2.1.1.80"/>
    </reaction>
</comment>
<dbReference type="AlphaFoldDB" id="A0A7X2IQN6"/>
<dbReference type="Proteomes" id="UP000446768">
    <property type="component" value="Unassembled WGS sequence"/>
</dbReference>
<evidence type="ECO:0000256" key="1">
    <source>
        <dbReference type="ARBA" id="ARBA00001541"/>
    </source>
</evidence>
<keyword evidence="5" id="KW-0949">S-adenosyl-L-methionine</keyword>
<feature type="domain" description="CheR-type methyltransferase" evidence="6">
    <location>
        <begin position="1"/>
        <end position="275"/>
    </location>
</feature>
<evidence type="ECO:0000256" key="5">
    <source>
        <dbReference type="ARBA" id="ARBA00022691"/>
    </source>
</evidence>
<dbReference type="InterPro" id="IPR036804">
    <property type="entry name" value="CheR_N_sf"/>
</dbReference>
<dbReference type="PRINTS" id="PR00996">
    <property type="entry name" value="CHERMTFRASE"/>
</dbReference>
<sequence length="280" mass="32343">MRHAPELDQATLAALIALVRKHTGIDMGERKRNLLERRLRPRMDALALPGFRDYLDRVEQDRDEVPHFIDLVTTNDTLFFRTPQVWAYLEQEFLPSWWTGHQGKRLEIWSAAAASGEELYSMAMLCEEFLAAHPGFRYRIVGTDISRQMLELARKGCYAGRSIERLRETHPARLANYFRPSPHGCVQVSDALRRNVELRSHNLLHVLRPAQQFDLILLRNVLIYFDLAHQHTVLEQVRHSMASHSVMIIGESESISRLDTAYALHRPMIYHVKASSPCTP</sequence>
<dbReference type="SMART" id="SM00138">
    <property type="entry name" value="MeTrc"/>
    <property type="match status" value="1"/>
</dbReference>
<dbReference type="Pfam" id="PF03705">
    <property type="entry name" value="CheR_N"/>
    <property type="match status" value="1"/>
</dbReference>
<comment type="caution">
    <text evidence="7">The sequence shown here is derived from an EMBL/GenBank/DDBJ whole genome shotgun (WGS) entry which is preliminary data.</text>
</comment>
<keyword evidence="8" id="KW-1185">Reference proteome</keyword>
<dbReference type="InterPro" id="IPR029063">
    <property type="entry name" value="SAM-dependent_MTases_sf"/>
</dbReference>
<dbReference type="GO" id="GO:0032259">
    <property type="term" value="P:methylation"/>
    <property type="evidence" value="ECO:0007669"/>
    <property type="project" value="UniProtKB-KW"/>
</dbReference>
<dbReference type="EC" id="2.1.1.80" evidence="2"/>
<accession>A0A7X2IQN6</accession>
<dbReference type="Gene3D" id="1.10.155.10">
    <property type="entry name" value="Chemotaxis receptor methyltransferase CheR, N-terminal domain"/>
    <property type="match status" value="1"/>
</dbReference>
<dbReference type="PANTHER" id="PTHR24422">
    <property type="entry name" value="CHEMOTAXIS PROTEIN METHYLTRANSFERASE"/>
    <property type="match status" value="1"/>
</dbReference>
<evidence type="ECO:0000313" key="7">
    <source>
        <dbReference type="EMBL" id="MRV74017.1"/>
    </source>
</evidence>
<dbReference type="SUPFAM" id="SSF53335">
    <property type="entry name" value="S-adenosyl-L-methionine-dependent methyltransferases"/>
    <property type="match status" value="1"/>
</dbReference>
<evidence type="ECO:0000259" key="6">
    <source>
        <dbReference type="PROSITE" id="PS50123"/>
    </source>
</evidence>
<dbReference type="RefSeq" id="WP_154377158.1">
    <property type="nucleotide sequence ID" value="NZ_WKJJ01000012.1"/>
</dbReference>
<organism evidence="7 8">
    <name type="scientific">Pseudoduganella rivuli</name>
    <dbReference type="NCBI Taxonomy" id="2666085"/>
    <lineage>
        <taxon>Bacteria</taxon>
        <taxon>Pseudomonadati</taxon>
        <taxon>Pseudomonadota</taxon>
        <taxon>Betaproteobacteria</taxon>
        <taxon>Burkholderiales</taxon>
        <taxon>Oxalobacteraceae</taxon>
        <taxon>Telluria group</taxon>
        <taxon>Pseudoduganella</taxon>
    </lineage>
</organism>